<dbReference type="AlphaFoldDB" id="A0A9J5YFS5"/>
<proteinExistence type="predicted"/>
<dbReference type="EMBL" id="JACXVP010000006">
    <property type="protein sequence ID" value="KAG5599595.1"/>
    <property type="molecule type" value="Genomic_DNA"/>
</dbReference>
<name>A0A9J5YFS5_SOLCO</name>
<evidence type="ECO:0000313" key="2">
    <source>
        <dbReference type="EMBL" id="KAG5599595.1"/>
    </source>
</evidence>
<feature type="non-terminal residue" evidence="2">
    <location>
        <position position="1"/>
    </location>
</feature>
<keyword evidence="1" id="KW-0175">Coiled coil</keyword>
<organism evidence="2 3">
    <name type="scientific">Solanum commersonii</name>
    <name type="common">Commerson's wild potato</name>
    <name type="synonym">Commerson's nightshade</name>
    <dbReference type="NCBI Taxonomy" id="4109"/>
    <lineage>
        <taxon>Eukaryota</taxon>
        <taxon>Viridiplantae</taxon>
        <taxon>Streptophyta</taxon>
        <taxon>Embryophyta</taxon>
        <taxon>Tracheophyta</taxon>
        <taxon>Spermatophyta</taxon>
        <taxon>Magnoliopsida</taxon>
        <taxon>eudicotyledons</taxon>
        <taxon>Gunneridae</taxon>
        <taxon>Pentapetalae</taxon>
        <taxon>asterids</taxon>
        <taxon>lamiids</taxon>
        <taxon>Solanales</taxon>
        <taxon>Solanaceae</taxon>
        <taxon>Solanoideae</taxon>
        <taxon>Solaneae</taxon>
        <taxon>Solanum</taxon>
    </lineage>
</organism>
<keyword evidence="3" id="KW-1185">Reference proteome</keyword>
<comment type="caution">
    <text evidence="2">The sequence shown here is derived from an EMBL/GenBank/DDBJ whole genome shotgun (WGS) entry which is preliminary data.</text>
</comment>
<dbReference type="Proteomes" id="UP000824120">
    <property type="component" value="Chromosome 6"/>
</dbReference>
<accession>A0A9J5YFS5</accession>
<evidence type="ECO:0000313" key="3">
    <source>
        <dbReference type="Proteomes" id="UP000824120"/>
    </source>
</evidence>
<feature type="coiled-coil region" evidence="1">
    <location>
        <begin position="103"/>
        <end position="134"/>
    </location>
</feature>
<gene>
    <name evidence="2" type="ORF">H5410_030965</name>
</gene>
<evidence type="ECO:0000256" key="1">
    <source>
        <dbReference type="SAM" id="Coils"/>
    </source>
</evidence>
<reference evidence="2 3" key="1">
    <citation type="submission" date="2020-09" db="EMBL/GenBank/DDBJ databases">
        <title>De no assembly of potato wild relative species, Solanum commersonii.</title>
        <authorList>
            <person name="Cho K."/>
        </authorList>
    </citation>
    <scope>NUCLEOTIDE SEQUENCE [LARGE SCALE GENOMIC DNA]</scope>
    <source>
        <strain evidence="2">LZ3.2</strain>
        <tissue evidence="2">Leaf</tissue>
    </source>
</reference>
<sequence length="182" mass="20787">MLAKRPHDMPEVQVRQLIEYWKHPTVKAMYEMNSQNRKKQNMKPKTTKGTILKLMFIATRAKIGKKIQANTQVAIAELQNHQNSGKTADDAFRAKDEETNKLKQKHANEITSQKEEMNEMREEMRHLFSQLLQNNPRLNVHDIPRCVGSNLASSVYASSAQAVRGQNLPHSSGAAHYVVLQK</sequence>
<protein>
    <submittedName>
        <fullName evidence="2">Uncharacterized protein</fullName>
    </submittedName>
</protein>
<dbReference type="OrthoDB" id="1434265at2759"/>